<keyword evidence="1" id="KW-0732">Signal</keyword>
<comment type="caution">
    <text evidence="2">The sequence shown here is derived from an EMBL/GenBank/DDBJ whole genome shotgun (WGS) entry which is preliminary data.</text>
</comment>
<feature type="signal peptide" evidence="1">
    <location>
        <begin position="1"/>
        <end position="19"/>
    </location>
</feature>
<gene>
    <name evidence="2" type="ORF">GCT13_37605</name>
</gene>
<organism evidence="2 3">
    <name type="scientific">Paraburkholderia franconis</name>
    <dbReference type="NCBI Taxonomy" id="2654983"/>
    <lineage>
        <taxon>Bacteria</taxon>
        <taxon>Pseudomonadati</taxon>
        <taxon>Pseudomonadota</taxon>
        <taxon>Betaproteobacteria</taxon>
        <taxon>Burkholderiales</taxon>
        <taxon>Burkholderiaceae</taxon>
        <taxon>Paraburkholderia</taxon>
    </lineage>
</organism>
<dbReference type="RefSeq" id="WP_152767040.1">
    <property type="nucleotide sequence ID" value="NZ_WHNP01000065.1"/>
</dbReference>
<dbReference type="EMBL" id="WHNP01000065">
    <property type="protein sequence ID" value="MPW22395.1"/>
    <property type="molecule type" value="Genomic_DNA"/>
</dbReference>
<evidence type="ECO:0000313" key="2">
    <source>
        <dbReference type="EMBL" id="MPW22395.1"/>
    </source>
</evidence>
<protein>
    <submittedName>
        <fullName evidence="2">Uncharacterized protein</fullName>
    </submittedName>
</protein>
<dbReference type="AlphaFoldDB" id="A0A7X1TK97"/>
<proteinExistence type="predicted"/>
<reference evidence="2 3" key="1">
    <citation type="submission" date="2019-10" db="EMBL/GenBank/DDBJ databases">
        <title>Paraburkholderia sp. isolated from nodules of Mimosa pudica from Brazilian Atlantic Forest soils.</title>
        <authorList>
            <person name="Paulitsch F."/>
            <person name="Hungria M."/>
            <person name="Dall'Agnol R."/>
        </authorList>
    </citation>
    <scope>NUCLEOTIDE SEQUENCE [LARGE SCALE GENOMIC DNA]</scope>
    <source>
        <strain evidence="2 3">CNPSo 3157</strain>
    </source>
</reference>
<feature type="chain" id="PRO_5031389454" evidence="1">
    <location>
        <begin position="20"/>
        <end position="162"/>
    </location>
</feature>
<evidence type="ECO:0000256" key="1">
    <source>
        <dbReference type="SAM" id="SignalP"/>
    </source>
</evidence>
<keyword evidence="3" id="KW-1185">Reference proteome</keyword>
<sequence length="162" mass="16121">MKLNVIAAALSLVAATALAATSGAHFMSASASVADSGALDVAFDEAGLGNQNVNYTLTAQATAVYACFNGGDKHPAASNKVGPSALSASLNNVQPKNGRVIASITVGPPANTTLSCPSGQTLVLACVSYTDVLLTDTTNSVDIIPTGTTNRTFVSGKGISCS</sequence>
<name>A0A7X1TK97_9BURK</name>
<evidence type="ECO:0000313" key="3">
    <source>
        <dbReference type="Proteomes" id="UP000484381"/>
    </source>
</evidence>
<accession>A0A7X1TK97</accession>
<dbReference type="Proteomes" id="UP000484381">
    <property type="component" value="Unassembled WGS sequence"/>
</dbReference>